<keyword evidence="1" id="KW-0812">Transmembrane</keyword>
<name>A0A2H0UAB8_9BACT</name>
<comment type="caution">
    <text evidence="2">The sequence shown here is derived from an EMBL/GenBank/DDBJ whole genome shotgun (WGS) entry which is preliminary data.</text>
</comment>
<accession>A0A2H0UAB8</accession>
<dbReference type="EMBL" id="PFBL01000009">
    <property type="protein sequence ID" value="PIR83290.1"/>
    <property type="molecule type" value="Genomic_DNA"/>
</dbReference>
<keyword evidence="1" id="KW-0472">Membrane</keyword>
<protein>
    <submittedName>
        <fullName evidence="2">Uncharacterized protein</fullName>
    </submittedName>
</protein>
<dbReference type="Proteomes" id="UP000230179">
    <property type="component" value="Unassembled WGS sequence"/>
</dbReference>
<dbReference type="AlphaFoldDB" id="A0A2H0UAB8"/>
<feature type="transmembrane region" description="Helical" evidence="1">
    <location>
        <begin position="12"/>
        <end position="32"/>
    </location>
</feature>
<evidence type="ECO:0000313" key="3">
    <source>
        <dbReference type="Proteomes" id="UP000230179"/>
    </source>
</evidence>
<evidence type="ECO:0000256" key="1">
    <source>
        <dbReference type="SAM" id="Phobius"/>
    </source>
</evidence>
<organism evidence="2 3">
    <name type="scientific">Candidatus Kaiserbacteria bacterium CG10_big_fil_rev_8_21_14_0_10_56_12</name>
    <dbReference type="NCBI Taxonomy" id="1974611"/>
    <lineage>
        <taxon>Bacteria</taxon>
        <taxon>Candidatus Kaiseribacteriota</taxon>
    </lineage>
</organism>
<evidence type="ECO:0000313" key="2">
    <source>
        <dbReference type="EMBL" id="PIR83290.1"/>
    </source>
</evidence>
<keyword evidence="1" id="KW-1133">Transmembrane helix</keyword>
<sequence length="255" mass="27376">MNWAAQRRFTIVAIIAIVVLVIVITSATALFYKAPSCTDHTQNQDEVGVDCGGSCPYLCTSQEQAPVTPTPRLLMNRAGRIDLVAFVQNRNADAAAKNVAYTIKIYSPTLTYITSVTGTLDLPPRTTVPLFIPGVVARGVPGMHATLDVEPAAIMWYRVMSDPRVVPKVDVLSSTDLETAPRVGAALTNSSLATFTNVRLIALVRDATSGNVIAASATIVPQLLPQSRATAIFTWNEPFTSRSITIEVVPVIQLP</sequence>
<gene>
    <name evidence="2" type="ORF">COU19_01290</name>
</gene>
<reference evidence="3" key="1">
    <citation type="submission" date="2017-09" db="EMBL/GenBank/DDBJ databases">
        <title>Depth-based differentiation of microbial function through sediment-hosted aquifers and enrichment of novel symbionts in the deep terrestrial subsurface.</title>
        <authorList>
            <person name="Probst A.J."/>
            <person name="Ladd B."/>
            <person name="Jarett J.K."/>
            <person name="Geller-Mcgrath D.E."/>
            <person name="Sieber C.M.K."/>
            <person name="Emerson J.B."/>
            <person name="Anantharaman K."/>
            <person name="Thomas B.C."/>
            <person name="Malmstrom R."/>
            <person name="Stieglmeier M."/>
            <person name="Klingl A."/>
            <person name="Woyke T."/>
            <person name="Ryan C.M."/>
            <person name="Banfield J.F."/>
        </authorList>
    </citation>
    <scope>NUCLEOTIDE SEQUENCE [LARGE SCALE GENOMIC DNA]</scope>
</reference>
<proteinExistence type="predicted"/>